<comment type="subcellular location">
    <subcellularLocation>
        <location evidence="1 9">Nucleus</location>
        <location evidence="1 9">Nucleolus</location>
    </subcellularLocation>
</comment>
<dbReference type="PANTHER" id="PTHR13457:SF1">
    <property type="entry name" value="HEAT REPEAT-CONTAINING PROTEIN 1"/>
    <property type="match status" value="1"/>
</dbReference>
<dbReference type="InterPro" id="IPR040191">
    <property type="entry name" value="UTP10"/>
</dbReference>
<dbReference type="InterPro" id="IPR022125">
    <property type="entry name" value="U3snoRNP10_N"/>
</dbReference>
<evidence type="ECO:0000256" key="6">
    <source>
        <dbReference type="ARBA" id="ARBA00023242"/>
    </source>
</evidence>
<protein>
    <recommendedName>
        <fullName evidence="3 9">U3 small nucleolar RNA-associated protein 10</fullName>
    </recommendedName>
</protein>
<dbReference type="GO" id="GO:0000447">
    <property type="term" value="P:endonucleolytic cleavage in ITS1 to separate SSU-rRNA from 5.8S rRNA and LSU-rRNA from tricistronic rRNA transcript (SSU-rRNA, 5.8S rRNA, LSU-rRNA)"/>
    <property type="evidence" value="ECO:0007669"/>
    <property type="project" value="EnsemblFungi"/>
</dbReference>
<dbReference type="GO" id="GO:0034511">
    <property type="term" value="F:U3 snoRNA binding"/>
    <property type="evidence" value="ECO:0007669"/>
    <property type="project" value="EnsemblFungi"/>
</dbReference>
<keyword evidence="4 9" id="KW-0690">Ribosome biogenesis</keyword>
<dbReference type="GO" id="GO:0000472">
    <property type="term" value="P:endonucleolytic cleavage to generate mature 5'-end of SSU-rRNA from (SSU-rRNA, 5.8S rRNA, LSU-rRNA)"/>
    <property type="evidence" value="ECO:0007669"/>
    <property type="project" value="EnsemblFungi"/>
</dbReference>
<dbReference type="STRING" id="669874.A0A1E4TZN6"/>
<dbReference type="InterPro" id="IPR056473">
    <property type="entry name" value="HEAT_Utp10/HEAT1"/>
</dbReference>
<dbReference type="SMART" id="SM01036">
    <property type="entry name" value="BP28CT"/>
    <property type="match status" value="1"/>
</dbReference>
<evidence type="ECO:0000259" key="11">
    <source>
        <dbReference type="SMART" id="SM01036"/>
    </source>
</evidence>
<dbReference type="PANTHER" id="PTHR13457">
    <property type="entry name" value="BAP28"/>
    <property type="match status" value="1"/>
</dbReference>
<dbReference type="InterPro" id="IPR016024">
    <property type="entry name" value="ARM-type_fold"/>
</dbReference>
<dbReference type="Pfam" id="PF12397">
    <property type="entry name" value="U3snoRNP10"/>
    <property type="match status" value="1"/>
</dbReference>
<accession>A0A1E4TZN6</accession>
<sequence length="1789" mass="202354">MSLSQQLSTIAGANQTLALDRKKRSKLHSVSLIYDPKFASTQDYDSIYQVSLDALEELELIDKRFGRFKLTIFSETSISVDRLIQTKEQNENLNKTIDAFLSLLSPYWNLNIAVKAAEWPLRRFQMNVYNSETFLLSALPYFDYPVFNKILYVLPSGNNGFPNIFHWLINFKKNNELPSRNVIIKAFTDLDFFKFYSKFLIEQLHVKNENQKQLIFYVTCCISSIASLASNDNERLNNDFTPLILEVSAVLLNSNNQDCKISSYTILSVLTTAVPLSKETIFASIEAILEKNSSKLNKQALICILKLYQSLQSGSYEKLPTNILNKLPPSATLFNNEEFIGVLNNGNNSKFISNYLRSCIVNDKLEQSVLDFLRNYKIKSSRQFKDILNDLLNKLNTSPEKSSNLTAYFEWLISLNRDLFLITLKEQDFELQLLEMKLQTTLITDDISTDEVNNVEVIDELSDENDLQINSEVNVEELRKSFELNKVNVKSFLHSTTSNDSDFKKLLPLFFTSIESKTFQIFNKNCLISPSSAISFLLRVAISLNIPTKARLFAIVTLRKRFKELQSSFSLYTLVPLLIVLLADSKQLIRLGAIELIKTINDRPSEKIGESYMINDIYGEELSSNLVSLNPTDGKKFLNELTSLIDSCKLDGEQIFRVVDRFMEQDKKSSKLYLALFVSHASSNNLPIAKARLLKIVVNGTKIVKNAASPSQLFDTLLTTYIDKRIHWQTKCIESGTNFQTFEAQIVDLISFKEKNLSAIEFLEKSFSSSSEELANLCSSKIIRIFESLKFDYQLRFVKFIVDNTASGDSNISYDPVELLQSLTLTNEIFVQLLKDTTLTQTQPTNGSVPKRRRRSSQSTRQAMKDSSVSKIAINHLKKVISILEVLEKHSSSLSTSTLKPTFDLLKKLFDVLSDFETLGNDGNLPVLYAQEILASCMLNVVNFLKNNKDRSKIESSLIRADVIVAAIRSSSSPQVQNKLLLVVAALASLSPEIVLHSVMPIFTFMGAHTIRQDDEFSNHVVEQTISCVVPALANVAENGKTDEIEFLLTSFVSAFQHIPRHRRVKLFMTLSKTLGTDLSISTILFLCGQQYSFSFSKHKITECRSILEFSSSFLKNFKAEEQLKSFLKFLELWELLPSSPIEKNSSKGLELSSRSIFGSTILSLTKPELFNLRNNLISFLNQSLIGNNDLSSLPRLKIKIATLLLDPESNVVEVEQINNSFGEVVSYILTLLDSSALENDDDDVSGNLYKLLGDVLNLLPIDQFVKSVIDILTSESLDLRVKRHLTMLAGSKFELEPVDNFVALECAEKFIPILTSTVELKLDVDVSQASLDTLSAIFNKFGSRLDDLLLMNTLSVIVTESGLLSNSPEIVISAVNCITNIISVIGVKMIGFFPKIVSPAFKIFEMSKSFEDENLIEITQVSILILCSCMIKKIPAFMISSLEQILNLVLNAKSLPSATRVSLLDVTVQHIDTTALLKSLCSIWPAVSKLDPVAIGLYLHALELTVDKLDKKAALKHAPTFMKFFVHSLEYRSGSDFDNNTIHRIEASLFQCGIHYVMKLNDKSFRPLFASISRWAFDGEGINSTISEEDRLLAFFRFFNKLQQNLKSIITSYYSYMLESVEKLLNRFVSGNLKDINLRRIIIISLNTSFKYDQDEFWQSQARFDVISKALLSQLVNIEDGIGKYLVKTIASLSQRCSSDDHNKMINEQLISHMRLSCNPKEKFWASRTFKMIYQKVGESWLSLLPQLVPIIAELLDDDDEEVEHEVRTGLVKVIEGVLGEPLDRYLD</sequence>
<keyword evidence="13" id="KW-1185">Reference proteome</keyword>
<dbReference type="GO" id="GO:0032040">
    <property type="term" value="C:small-subunit processome"/>
    <property type="evidence" value="ECO:0007669"/>
    <property type="project" value="EnsemblFungi"/>
</dbReference>
<feature type="domain" description="BP28 C-terminal" evidence="11">
    <location>
        <begin position="1512"/>
        <end position="1658"/>
    </location>
</feature>
<dbReference type="GO" id="GO:0030686">
    <property type="term" value="C:90S preribosome"/>
    <property type="evidence" value="ECO:0007669"/>
    <property type="project" value="EnsemblFungi"/>
</dbReference>
<dbReference type="GO" id="GO:0000480">
    <property type="term" value="P:endonucleolytic cleavage in 5'-ETS of tricistronic rRNA transcript (SSU-rRNA, 5.8S rRNA, LSU-rRNA)"/>
    <property type="evidence" value="ECO:0007669"/>
    <property type="project" value="EnsemblFungi"/>
</dbReference>
<comment type="subunit">
    <text evidence="9">Component of the ribosomal small subunit (SSU) processome.</text>
</comment>
<dbReference type="OrthoDB" id="31183at2759"/>
<evidence type="ECO:0000256" key="3">
    <source>
        <dbReference type="ARBA" id="ARBA00015399"/>
    </source>
</evidence>
<dbReference type="Proteomes" id="UP000094236">
    <property type="component" value="Unassembled WGS sequence"/>
</dbReference>
<keyword evidence="5 9" id="KW-0698">rRNA processing</keyword>
<dbReference type="Pfam" id="PF08146">
    <property type="entry name" value="BP28CT"/>
    <property type="match status" value="1"/>
</dbReference>
<dbReference type="GO" id="GO:0045943">
    <property type="term" value="P:positive regulation of transcription by RNA polymerase I"/>
    <property type="evidence" value="ECO:0007669"/>
    <property type="project" value="EnsemblFungi"/>
</dbReference>
<evidence type="ECO:0000256" key="1">
    <source>
        <dbReference type="ARBA" id="ARBA00004604"/>
    </source>
</evidence>
<feature type="region of interest" description="Disordered" evidence="10">
    <location>
        <begin position="841"/>
        <end position="867"/>
    </location>
</feature>
<dbReference type="Pfam" id="PF23243">
    <property type="entry name" value="HEAT_HEATR1"/>
    <property type="match status" value="1"/>
</dbReference>
<evidence type="ECO:0000256" key="10">
    <source>
        <dbReference type="SAM" id="MobiDB-lite"/>
    </source>
</evidence>
<comment type="similarity">
    <text evidence="2 9">Belongs to the HEATR1/UTP10 family.</text>
</comment>
<name>A0A1E4TZN6_PACTA</name>
<evidence type="ECO:0000313" key="13">
    <source>
        <dbReference type="Proteomes" id="UP000094236"/>
    </source>
</evidence>
<proteinExistence type="inferred from homology"/>
<feature type="repeat" description="HEAT" evidence="8">
    <location>
        <begin position="1749"/>
        <end position="1787"/>
    </location>
</feature>
<evidence type="ECO:0000256" key="9">
    <source>
        <dbReference type="RuleBase" id="RU367065"/>
    </source>
</evidence>
<keyword evidence="6 9" id="KW-0539">Nucleus</keyword>
<dbReference type="GO" id="GO:0030688">
    <property type="term" value="C:preribosome, small subunit precursor"/>
    <property type="evidence" value="ECO:0007669"/>
    <property type="project" value="EnsemblFungi"/>
</dbReference>
<organism evidence="12 13">
    <name type="scientific">Pachysolen tannophilus NRRL Y-2460</name>
    <dbReference type="NCBI Taxonomy" id="669874"/>
    <lineage>
        <taxon>Eukaryota</taxon>
        <taxon>Fungi</taxon>
        <taxon>Dikarya</taxon>
        <taxon>Ascomycota</taxon>
        <taxon>Saccharomycotina</taxon>
        <taxon>Pichiomycetes</taxon>
        <taxon>Pachysolenaceae</taxon>
        <taxon>Pachysolen</taxon>
    </lineage>
</organism>
<dbReference type="EMBL" id="KV454012">
    <property type="protein sequence ID" value="ODV97206.1"/>
    <property type="molecule type" value="Genomic_DNA"/>
</dbReference>
<evidence type="ECO:0000313" key="12">
    <source>
        <dbReference type="EMBL" id="ODV97206.1"/>
    </source>
</evidence>
<dbReference type="GO" id="GO:0033553">
    <property type="term" value="C:rDNA heterochromatin"/>
    <property type="evidence" value="ECO:0007669"/>
    <property type="project" value="EnsemblFungi"/>
</dbReference>
<feature type="repeat" description="HEAT" evidence="8">
    <location>
        <begin position="574"/>
        <end position="612"/>
    </location>
</feature>
<evidence type="ECO:0000256" key="4">
    <source>
        <dbReference type="ARBA" id="ARBA00022517"/>
    </source>
</evidence>
<dbReference type="GO" id="GO:0034455">
    <property type="term" value="C:t-UTP complex"/>
    <property type="evidence" value="ECO:0007669"/>
    <property type="project" value="EnsemblFungi"/>
</dbReference>
<evidence type="ECO:0000256" key="7">
    <source>
        <dbReference type="ARBA" id="ARBA00023274"/>
    </source>
</evidence>
<gene>
    <name evidence="12" type="ORF">PACTADRAFT_48956</name>
</gene>
<dbReference type="SUPFAM" id="SSF48371">
    <property type="entry name" value="ARM repeat"/>
    <property type="match status" value="1"/>
</dbReference>
<dbReference type="InterPro" id="IPR012954">
    <property type="entry name" value="BP28_C_dom"/>
</dbReference>
<reference evidence="13" key="1">
    <citation type="submission" date="2016-05" db="EMBL/GenBank/DDBJ databases">
        <title>Comparative genomics of biotechnologically important yeasts.</title>
        <authorList>
            <consortium name="DOE Joint Genome Institute"/>
            <person name="Riley R."/>
            <person name="Haridas S."/>
            <person name="Wolfe K.H."/>
            <person name="Lopes M.R."/>
            <person name="Hittinger C.T."/>
            <person name="Goker M."/>
            <person name="Salamov A."/>
            <person name="Wisecaver J."/>
            <person name="Long T.M."/>
            <person name="Aerts A.L."/>
            <person name="Barry K."/>
            <person name="Choi C."/>
            <person name="Clum A."/>
            <person name="Coughlan A.Y."/>
            <person name="Deshpande S."/>
            <person name="Douglass A.P."/>
            <person name="Hanson S.J."/>
            <person name="Klenk H.-P."/>
            <person name="Labutti K."/>
            <person name="Lapidus A."/>
            <person name="Lindquist E."/>
            <person name="Lipzen A."/>
            <person name="Meier-Kolthoff J.P."/>
            <person name="Ohm R.A."/>
            <person name="Otillar R.P."/>
            <person name="Pangilinan J."/>
            <person name="Peng Y."/>
            <person name="Rokas A."/>
            <person name="Rosa C.A."/>
            <person name="Scheuner C."/>
            <person name="Sibirny A.A."/>
            <person name="Slot J.C."/>
            <person name="Stielow J.B."/>
            <person name="Sun H."/>
            <person name="Kurtzman C.P."/>
            <person name="Blackwell M."/>
            <person name="Grigoriev I.V."/>
            <person name="Jeffries T.W."/>
        </authorList>
    </citation>
    <scope>NUCLEOTIDE SEQUENCE [LARGE SCALE GENOMIC DNA]</scope>
    <source>
        <strain evidence="13">NRRL Y-2460</strain>
    </source>
</reference>
<keyword evidence="7 9" id="KW-0687">Ribonucleoprotein</keyword>
<dbReference type="PROSITE" id="PS50077">
    <property type="entry name" value="HEAT_REPEAT"/>
    <property type="match status" value="2"/>
</dbReference>
<comment type="function">
    <text evidence="9">Involved in nucleolar processing of pre-18S ribosomal RNA.</text>
</comment>
<evidence type="ECO:0000256" key="5">
    <source>
        <dbReference type="ARBA" id="ARBA00022552"/>
    </source>
</evidence>
<evidence type="ECO:0000256" key="8">
    <source>
        <dbReference type="PROSITE-ProRule" id="PRU00103"/>
    </source>
</evidence>
<dbReference type="InterPro" id="IPR021133">
    <property type="entry name" value="HEAT_type_2"/>
</dbReference>
<evidence type="ECO:0000256" key="2">
    <source>
        <dbReference type="ARBA" id="ARBA00010559"/>
    </source>
</evidence>
<dbReference type="InterPro" id="IPR011989">
    <property type="entry name" value="ARM-like"/>
</dbReference>
<dbReference type="Gene3D" id="1.25.10.10">
    <property type="entry name" value="Leucine-rich Repeat Variant"/>
    <property type="match status" value="1"/>
</dbReference>